<name>A0AAJ0DP18_9PEZI</name>
<gene>
    <name evidence="2" type="ORF">CCUS01_02818</name>
</gene>
<dbReference type="EMBL" id="MPDP01000013">
    <property type="protein sequence ID" value="KAK1496471.1"/>
    <property type="molecule type" value="Genomic_DNA"/>
</dbReference>
<sequence>MSCLSTTCTPDWQATSADRLVIVLHRSSTSPSPTCHHRQNLPTQTTAPARKAPGNWTRTSLTNTQCATPSLCLIGAVLLSSLPPIV</sequence>
<proteinExistence type="predicted"/>
<dbReference type="Proteomes" id="UP001239213">
    <property type="component" value="Unassembled WGS sequence"/>
</dbReference>
<feature type="region of interest" description="Disordered" evidence="1">
    <location>
        <begin position="28"/>
        <end position="53"/>
    </location>
</feature>
<evidence type="ECO:0000256" key="1">
    <source>
        <dbReference type="SAM" id="MobiDB-lite"/>
    </source>
</evidence>
<dbReference type="AlphaFoldDB" id="A0AAJ0DP18"/>
<protein>
    <submittedName>
        <fullName evidence="2">Uncharacterized protein</fullName>
    </submittedName>
</protein>
<reference evidence="2" key="1">
    <citation type="submission" date="2016-11" db="EMBL/GenBank/DDBJ databases">
        <title>The genome sequence of Colletotrichum cuscutae.</title>
        <authorList>
            <person name="Baroncelli R."/>
        </authorList>
    </citation>
    <scope>NUCLEOTIDE SEQUENCE</scope>
    <source>
        <strain evidence="2">IMI 304802</strain>
    </source>
</reference>
<evidence type="ECO:0000313" key="3">
    <source>
        <dbReference type="Proteomes" id="UP001239213"/>
    </source>
</evidence>
<keyword evidence="3" id="KW-1185">Reference proteome</keyword>
<organism evidence="2 3">
    <name type="scientific">Colletotrichum cuscutae</name>
    <dbReference type="NCBI Taxonomy" id="1209917"/>
    <lineage>
        <taxon>Eukaryota</taxon>
        <taxon>Fungi</taxon>
        <taxon>Dikarya</taxon>
        <taxon>Ascomycota</taxon>
        <taxon>Pezizomycotina</taxon>
        <taxon>Sordariomycetes</taxon>
        <taxon>Hypocreomycetidae</taxon>
        <taxon>Glomerellales</taxon>
        <taxon>Glomerellaceae</taxon>
        <taxon>Colletotrichum</taxon>
        <taxon>Colletotrichum acutatum species complex</taxon>
    </lineage>
</organism>
<evidence type="ECO:0000313" key="2">
    <source>
        <dbReference type="EMBL" id="KAK1496471.1"/>
    </source>
</evidence>
<comment type="caution">
    <text evidence="2">The sequence shown here is derived from an EMBL/GenBank/DDBJ whole genome shotgun (WGS) entry which is preliminary data.</text>
</comment>
<accession>A0AAJ0DP18</accession>